<dbReference type="KEGG" id="vg:29064131"/>
<evidence type="ECO:0000313" key="3">
    <source>
        <dbReference type="Proteomes" id="UP000203649"/>
    </source>
</evidence>
<dbReference type="Pfam" id="PF07190">
    <property type="entry name" value="CrmD_SECRET"/>
    <property type="match status" value="1"/>
</dbReference>
<evidence type="ECO:0000259" key="1">
    <source>
        <dbReference type="Pfam" id="PF07190"/>
    </source>
</evidence>
<dbReference type="Proteomes" id="UP000203649">
    <property type="component" value="Segment"/>
</dbReference>
<name>A0A1C9KCJ7_9POXV</name>
<accession>A0A1C9KCJ7</accession>
<protein>
    <submittedName>
        <fullName evidence="2">Virulence protein</fullName>
    </submittedName>
</protein>
<evidence type="ECO:0000313" key="2">
    <source>
        <dbReference type="EMBL" id="AOP31874.1"/>
    </source>
</evidence>
<dbReference type="PIRSF" id="PIRSF003778">
    <property type="entry name" value="VAC_C8L"/>
    <property type="match status" value="1"/>
</dbReference>
<dbReference type="InterPro" id="IPR010806">
    <property type="entry name" value="Poxvirus_TNF-rcpt-II_C"/>
</dbReference>
<keyword evidence="3" id="KW-1185">Reference proteome</keyword>
<dbReference type="EMBL" id="KU749311">
    <property type="protein sequence ID" value="AOP31874.1"/>
    <property type="molecule type" value="Genomic_DNA"/>
</dbReference>
<feature type="domain" description="Poxvirus TNF receptor-II C-terminal" evidence="1">
    <location>
        <begin position="1"/>
        <end position="166"/>
    </location>
</feature>
<sequence>MYKKIISFLFVIDVIVTSSNYRHDANYVPFNRLSVKLYIDGVDNIESSYIDNNELVLNFEDYRVTMSVESCDVGFDSIDIDFINNYKIIDMYTIFPSIYQLKDHVCRVSIKLSCHYDDQPYIHKYDGDDNQYSIVAEGTCYKGLKCEISTMNDDTLLSKFVLGIGSTNMFDSDMHNKYHYDRYDL</sequence>
<dbReference type="RefSeq" id="YP_009281932.1">
    <property type="nucleotide sequence ID" value="NC_031033.1"/>
</dbReference>
<gene>
    <name evidence="2" type="ORF">VPXV-CA-184</name>
</gene>
<dbReference type="InterPro" id="IPR009176">
    <property type="entry name" value="Vaccinia_virus_B7/C8"/>
</dbReference>
<reference evidence="2 3" key="1">
    <citation type="journal article" date="2016" name="Virus Genes">
        <title>The genomes of three North American orthopoxviruses.</title>
        <authorList>
            <person name="Smithson C."/>
            <person name="Tang N."/>
            <person name="Sammons S."/>
            <person name="Frace M."/>
            <person name="Batra D."/>
            <person name="Li Y."/>
            <person name="Emerson G.L."/>
            <person name="Carroll D.S."/>
            <person name="Upton C."/>
        </authorList>
    </citation>
    <scope>NUCLEOTIDE SEQUENCE [LARGE SCALE GENOMIC DNA]</scope>
    <source>
        <strain evidence="2 3">CA</strain>
    </source>
</reference>
<organism evidence="2 3">
    <name type="scientific">Volepox virus</name>
    <dbReference type="NCBI Taxonomy" id="28874"/>
    <lineage>
        <taxon>Viruses</taxon>
        <taxon>Varidnaviria</taxon>
        <taxon>Bamfordvirae</taxon>
        <taxon>Nucleocytoviricota</taxon>
        <taxon>Pokkesviricetes</taxon>
        <taxon>Chitovirales</taxon>
        <taxon>Poxviridae</taxon>
        <taxon>Chordopoxvirinae</taxon>
        <taxon>Orthopoxvirus</taxon>
        <taxon>Orthopoxvirus volepox</taxon>
    </lineage>
</organism>
<proteinExistence type="predicted"/>
<dbReference type="GeneID" id="29064131"/>